<dbReference type="EMBL" id="KZ819384">
    <property type="protein sequence ID" value="PWN42082.1"/>
    <property type="molecule type" value="Genomic_DNA"/>
</dbReference>
<gene>
    <name evidence="4" type="ORF">IE81DRAFT_323908</name>
</gene>
<dbReference type="AlphaFoldDB" id="A0A316VXA1"/>
<dbReference type="GeneID" id="37035963"/>
<keyword evidence="2" id="KW-0812">Transmembrane</keyword>
<feature type="compositionally biased region" description="Polar residues" evidence="1">
    <location>
        <begin position="150"/>
        <end position="180"/>
    </location>
</feature>
<dbReference type="InterPro" id="IPR006683">
    <property type="entry name" value="Thioestr_dom"/>
</dbReference>
<reference evidence="4 5" key="1">
    <citation type="journal article" date="2018" name="Mol. Biol. Evol.">
        <title>Broad Genomic Sampling Reveals a Smut Pathogenic Ancestry of the Fungal Clade Ustilaginomycotina.</title>
        <authorList>
            <person name="Kijpornyongpan T."/>
            <person name="Mondo S.J."/>
            <person name="Barry K."/>
            <person name="Sandor L."/>
            <person name="Lee J."/>
            <person name="Lipzen A."/>
            <person name="Pangilinan J."/>
            <person name="LaButti K."/>
            <person name="Hainaut M."/>
            <person name="Henrissat B."/>
            <person name="Grigoriev I.V."/>
            <person name="Spatafora J.W."/>
            <person name="Aime M.C."/>
        </authorList>
    </citation>
    <scope>NUCLEOTIDE SEQUENCE [LARGE SCALE GENOMIC DNA]</scope>
    <source>
        <strain evidence="4 5">MCA 4658</strain>
    </source>
</reference>
<proteinExistence type="predicted"/>
<dbReference type="Gene3D" id="3.10.129.10">
    <property type="entry name" value="Hotdog Thioesterase"/>
    <property type="match status" value="1"/>
</dbReference>
<organism evidence="4 5">
    <name type="scientific">Ceraceosorus guamensis</name>
    <dbReference type="NCBI Taxonomy" id="1522189"/>
    <lineage>
        <taxon>Eukaryota</taxon>
        <taxon>Fungi</taxon>
        <taxon>Dikarya</taxon>
        <taxon>Basidiomycota</taxon>
        <taxon>Ustilaginomycotina</taxon>
        <taxon>Exobasidiomycetes</taxon>
        <taxon>Ceraceosorales</taxon>
        <taxon>Ceraceosoraceae</taxon>
        <taxon>Ceraceosorus</taxon>
    </lineage>
</organism>
<feature type="region of interest" description="Disordered" evidence="1">
    <location>
        <begin position="149"/>
        <end position="192"/>
    </location>
</feature>
<dbReference type="Proteomes" id="UP000245783">
    <property type="component" value="Unassembled WGS sequence"/>
</dbReference>
<dbReference type="PANTHER" id="PTHR47260:SF1">
    <property type="entry name" value="UPF0644 PROTEIN PB2B4.06"/>
    <property type="match status" value="1"/>
</dbReference>
<dbReference type="OrthoDB" id="506431at2759"/>
<evidence type="ECO:0000256" key="1">
    <source>
        <dbReference type="SAM" id="MobiDB-lite"/>
    </source>
</evidence>
<dbReference type="CDD" id="cd03443">
    <property type="entry name" value="PaaI_thioesterase"/>
    <property type="match status" value="1"/>
</dbReference>
<dbReference type="PANTHER" id="PTHR47260">
    <property type="entry name" value="UPF0644 PROTEIN PB2B4.06"/>
    <property type="match status" value="1"/>
</dbReference>
<keyword evidence="2" id="KW-0472">Membrane</keyword>
<accession>A0A316VXA1</accession>
<name>A0A316VXA1_9BASI</name>
<evidence type="ECO:0000313" key="4">
    <source>
        <dbReference type="EMBL" id="PWN42082.1"/>
    </source>
</evidence>
<feature type="region of interest" description="Disordered" evidence="1">
    <location>
        <begin position="50"/>
        <end position="77"/>
    </location>
</feature>
<keyword evidence="5" id="KW-1185">Reference proteome</keyword>
<protein>
    <recommendedName>
        <fullName evidence="3">Thioesterase domain-containing protein</fullName>
    </recommendedName>
</protein>
<keyword evidence="2" id="KW-1133">Transmembrane helix</keyword>
<feature type="domain" description="Thioesterase" evidence="3">
    <location>
        <begin position="264"/>
        <end position="337"/>
    </location>
</feature>
<evidence type="ECO:0000313" key="5">
    <source>
        <dbReference type="Proteomes" id="UP000245783"/>
    </source>
</evidence>
<dbReference type="SUPFAM" id="SSF54637">
    <property type="entry name" value="Thioesterase/thiol ester dehydrase-isomerase"/>
    <property type="match status" value="1"/>
</dbReference>
<dbReference type="InParanoid" id="A0A316VXA1"/>
<sequence length="384" mass="40129">MSRSALNIATVGPSRWPQAVECACPSILNPRHAAQLRLYASSATARRRFSSSARADQSEAHGGPQAHATAREGQRGGGGGLLRAALLGVFGAGTYLLGSLYPPSYISLLYPAPAPPKLDKDSEAGIAHCAEIERKLLTLAAVQKLKASASPATPNSPLQSSTDQASSAAPVQLPSGSNPVTEPPMESANPTNTAHYIMSRPYARFPASKALHSLTAGSLRGPGLFATAPLVMSLTPHGAGALGGHEGDAYAFLHLGRSMCGHDGLIHGGLLATVLDETLARTAFFSLPHHVGVTARLEVDYRAPVKADQFVVVRTEKVESKGRKCTVQGSIQSLDGQILVQAKAIFVEPRMAKFLDNSLVKQAMDTDGEAAKAPLITPGIAQKA</sequence>
<dbReference type="Pfam" id="PF03061">
    <property type="entry name" value="4HBT"/>
    <property type="match status" value="1"/>
</dbReference>
<evidence type="ECO:0000256" key="2">
    <source>
        <dbReference type="SAM" id="Phobius"/>
    </source>
</evidence>
<dbReference type="InterPro" id="IPR029069">
    <property type="entry name" value="HotDog_dom_sf"/>
</dbReference>
<dbReference type="InterPro" id="IPR052061">
    <property type="entry name" value="PTE-AB_protein"/>
</dbReference>
<dbReference type="STRING" id="1522189.A0A316VXA1"/>
<dbReference type="RefSeq" id="XP_025369242.1">
    <property type="nucleotide sequence ID" value="XM_025514093.1"/>
</dbReference>
<feature type="transmembrane region" description="Helical" evidence="2">
    <location>
        <begin position="81"/>
        <end position="101"/>
    </location>
</feature>
<evidence type="ECO:0000259" key="3">
    <source>
        <dbReference type="Pfam" id="PF03061"/>
    </source>
</evidence>